<evidence type="ECO:0000313" key="1">
    <source>
        <dbReference type="EMBL" id="TMI88335.1"/>
    </source>
</evidence>
<reference evidence="1 2" key="1">
    <citation type="journal article" date="2019" name="Nat. Microbiol.">
        <title>Mediterranean grassland soil C-N compound turnover is dependent on rainfall and depth, and is mediated by genomically divergent microorganisms.</title>
        <authorList>
            <person name="Diamond S."/>
            <person name="Andeer P.F."/>
            <person name="Li Z."/>
            <person name="Crits-Christoph A."/>
            <person name="Burstein D."/>
            <person name="Anantharaman K."/>
            <person name="Lane K.R."/>
            <person name="Thomas B.C."/>
            <person name="Pan C."/>
            <person name="Northen T.R."/>
            <person name="Banfield J.F."/>
        </authorList>
    </citation>
    <scope>NUCLEOTIDE SEQUENCE [LARGE SCALE GENOMIC DNA]</scope>
    <source>
        <strain evidence="1">NP_3</strain>
    </source>
</reference>
<protein>
    <submittedName>
        <fullName evidence="1">Uncharacterized protein</fullName>
    </submittedName>
</protein>
<sequence length="62" mass="6756">MDETTRHHQAALGGDPFGGFFDVFTLVCAWCREVIRPGGPSKSHGICPACKRKLMNEGIIVP</sequence>
<dbReference type="Proteomes" id="UP000318509">
    <property type="component" value="Unassembled WGS sequence"/>
</dbReference>
<accession>A0A537JXV5</accession>
<dbReference type="AlphaFoldDB" id="A0A537JXV5"/>
<organism evidence="1 2">
    <name type="scientific">Candidatus Segetimicrobium genomatis</name>
    <dbReference type="NCBI Taxonomy" id="2569760"/>
    <lineage>
        <taxon>Bacteria</taxon>
        <taxon>Bacillati</taxon>
        <taxon>Candidatus Sysuimicrobiota</taxon>
        <taxon>Candidatus Sysuimicrobiia</taxon>
        <taxon>Candidatus Sysuimicrobiales</taxon>
        <taxon>Candidatus Segetimicrobiaceae</taxon>
        <taxon>Candidatus Segetimicrobium</taxon>
    </lineage>
</organism>
<dbReference type="EMBL" id="VBAK01000141">
    <property type="protein sequence ID" value="TMI88335.1"/>
    <property type="molecule type" value="Genomic_DNA"/>
</dbReference>
<proteinExistence type="predicted"/>
<gene>
    <name evidence="1" type="ORF">E6H00_12950</name>
</gene>
<evidence type="ECO:0000313" key="2">
    <source>
        <dbReference type="Proteomes" id="UP000318509"/>
    </source>
</evidence>
<comment type="caution">
    <text evidence="1">The sequence shown here is derived from an EMBL/GenBank/DDBJ whole genome shotgun (WGS) entry which is preliminary data.</text>
</comment>
<name>A0A537JXV5_9BACT</name>